<organism evidence="1 2">
    <name type="scientific">Micromonospora inaquosa</name>
    <dbReference type="NCBI Taxonomy" id="2203716"/>
    <lineage>
        <taxon>Bacteria</taxon>
        <taxon>Bacillati</taxon>
        <taxon>Actinomycetota</taxon>
        <taxon>Actinomycetes</taxon>
        <taxon>Micromonosporales</taxon>
        <taxon>Micromonosporaceae</taxon>
        <taxon>Micromonospora</taxon>
    </lineage>
</organism>
<reference evidence="1 2" key="1">
    <citation type="submission" date="2018-05" db="EMBL/GenBank/DDBJ databases">
        <title>Micromonospora from Atacama Desert.</title>
        <authorList>
            <person name="Carro L."/>
            <person name="Goodfellow M."/>
            <person name="Klenk H.-P."/>
        </authorList>
    </citation>
    <scope>NUCLEOTIDE SEQUENCE [LARGE SCALE GENOMIC DNA]</scope>
    <source>
        <strain evidence="1 2">LB39</strain>
    </source>
</reference>
<protein>
    <submittedName>
        <fullName evidence="1">Serine/threonine protein phosphatase</fullName>
    </submittedName>
</protein>
<dbReference type="Proteomes" id="UP000282312">
    <property type="component" value="Unassembled WGS sequence"/>
</dbReference>
<dbReference type="RefSeq" id="WP_124773170.1">
    <property type="nucleotide sequence ID" value="NZ_QGSZ01000206.1"/>
</dbReference>
<dbReference type="AlphaFoldDB" id="A0A3N9WNV4"/>
<keyword evidence="2" id="KW-1185">Reference proteome</keyword>
<evidence type="ECO:0000313" key="2">
    <source>
        <dbReference type="Proteomes" id="UP000282312"/>
    </source>
</evidence>
<gene>
    <name evidence="1" type="ORF">DLJ59_15160</name>
</gene>
<evidence type="ECO:0000313" key="1">
    <source>
        <dbReference type="EMBL" id="RQX02492.1"/>
    </source>
</evidence>
<sequence>MFLTRRSRHDDVAALLAGRTDGELAALVRDASLKGVGVGGSSSIADIDGVPVFVKRVPITDRELAHPHSTANLFGMPVHWQYGMYRLAGPGFGAWRELAANQSVTEGVLAGEAESFPLLHHWRVLPGRPPVAAEHLDIDAVVAQFGGHQAVRARFEALAGATASLVLFLEHLPDELPRWLSDPVGRAAAVERQLFEIVAFLRHREMLHLDGHFGNIRADKKRLYLVDFGLATSPRFDLSDAERHFAARNAGHDADYASMRLVNWLVTSVCGVPVPVGSGPVARNQFVRRCAAGDIPPDLPPPIGEIIARHAPAAARMNDFCWRLFDGDLQAEYPGNENTVQIVADRAS</sequence>
<accession>A0A3N9WNV4</accession>
<comment type="caution">
    <text evidence="1">The sequence shown here is derived from an EMBL/GenBank/DDBJ whole genome shotgun (WGS) entry which is preliminary data.</text>
</comment>
<dbReference type="SUPFAM" id="SSF56112">
    <property type="entry name" value="Protein kinase-like (PK-like)"/>
    <property type="match status" value="1"/>
</dbReference>
<dbReference type="EMBL" id="QGSZ01000206">
    <property type="protein sequence ID" value="RQX02492.1"/>
    <property type="molecule type" value="Genomic_DNA"/>
</dbReference>
<dbReference type="OrthoDB" id="4516319at2"/>
<name>A0A3N9WNV4_9ACTN</name>
<dbReference type="InterPro" id="IPR011009">
    <property type="entry name" value="Kinase-like_dom_sf"/>
</dbReference>
<proteinExistence type="predicted"/>